<dbReference type="Gene3D" id="2.40.170.20">
    <property type="entry name" value="TonB-dependent receptor, beta-barrel domain"/>
    <property type="match status" value="1"/>
</dbReference>
<dbReference type="PANTHER" id="PTHR30069:SF29">
    <property type="entry name" value="HEMOGLOBIN AND HEMOGLOBIN-HAPTOGLOBIN-BINDING PROTEIN 1-RELATED"/>
    <property type="match status" value="1"/>
</dbReference>
<keyword evidence="8 11" id="KW-0472">Membrane</keyword>
<keyword evidence="5 11" id="KW-0812">Transmembrane</keyword>
<comment type="similarity">
    <text evidence="2">Belongs to the TonB-dependent receptor family. Hemoglobin/haptoglobin binding protein subfamily.</text>
</comment>
<feature type="short sequence motif" description="TonB C-terminal box" evidence="12">
    <location>
        <begin position="672"/>
        <end position="689"/>
    </location>
</feature>
<dbReference type="RefSeq" id="WP_206575752.1">
    <property type="nucleotide sequence ID" value="NZ_JAFKCV010000022.1"/>
</dbReference>
<accession>A0A939ITN5</accession>
<keyword evidence="3 11" id="KW-0813">Transport</keyword>
<dbReference type="CDD" id="cd01347">
    <property type="entry name" value="ligand_gated_channel"/>
    <property type="match status" value="1"/>
</dbReference>
<evidence type="ECO:0000256" key="10">
    <source>
        <dbReference type="ARBA" id="ARBA00023237"/>
    </source>
</evidence>
<evidence type="ECO:0000256" key="4">
    <source>
        <dbReference type="ARBA" id="ARBA00022452"/>
    </source>
</evidence>
<evidence type="ECO:0000256" key="1">
    <source>
        <dbReference type="ARBA" id="ARBA00004571"/>
    </source>
</evidence>
<evidence type="ECO:0000313" key="17">
    <source>
        <dbReference type="EMBL" id="MBN7827641.1"/>
    </source>
</evidence>
<dbReference type="InterPro" id="IPR012910">
    <property type="entry name" value="Plug_dom"/>
</dbReference>
<keyword evidence="10 11" id="KW-0998">Cell outer membrane</keyword>
<feature type="domain" description="TonB-dependent receptor-like beta-barrel" evidence="15">
    <location>
        <begin position="210"/>
        <end position="662"/>
    </location>
</feature>
<dbReference type="GO" id="GO:0009279">
    <property type="term" value="C:cell outer membrane"/>
    <property type="evidence" value="ECO:0007669"/>
    <property type="project" value="UniProtKB-SubCell"/>
</dbReference>
<dbReference type="InterPro" id="IPR039426">
    <property type="entry name" value="TonB-dep_rcpt-like"/>
</dbReference>
<reference evidence="17" key="1">
    <citation type="submission" date="2021-03" db="EMBL/GenBank/DDBJ databases">
        <title>novel species isolated from a fishpond in China.</title>
        <authorList>
            <person name="Lu H."/>
            <person name="Cai Z."/>
        </authorList>
    </citation>
    <scope>NUCLEOTIDE SEQUENCE</scope>
    <source>
        <strain evidence="17">JCM 30855</strain>
    </source>
</reference>
<dbReference type="EMBL" id="JAFKCV010000022">
    <property type="protein sequence ID" value="MBN7827641.1"/>
    <property type="molecule type" value="Genomic_DNA"/>
</dbReference>
<evidence type="ECO:0000256" key="7">
    <source>
        <dbReference type="ARBA" id="ARBA00023077"/>
    </source>
</evidence>
<evidence type="ECO:0000256" key="6">
    <source>
        <dbReference type="ARBA" id="ARBA00022729"/>
    </source>
</evidence>
<sequence>MEQCLAFCTFLLAGTSAAADFTAPEPNMEVIYITSERIPTAQLETPYSVEKITGQEIRRQLYRSVPELFEQVAGVMVQKTSYGQGSPYIRGFTGFRTLMLVDGIRLNNSTFRDGPNQYWNTVDAYSISELELVRGPASALYGADAIGGTVQVFTSKLDPDLPYSDSQVDYFLRHSTAEHSNVARVSASVEGQGNALVAGATYKDFGDLTRGNDMPQPNTGYQERNADIKWATRLNSEWLMTAAAFHTRQDDVPRTHQTIYSTSFAGTTIGDELRRDLTHQRDLVYVRLSAKEPWQWVADASFTLSWHHQEETRERERTRDRFDRQGVNTHTLGLQGQFSSSWQDTRLTYGFESYLDKVDSFSTSNPIQGPVADDAQYQWHGIYLQARKPLTTRLDLLAGVRFNHMRLDADRVSDPETGVAMQLDESWSHTVGNLMFHYKLNDTKVMYAGVAQGFRAPNLSDMTRFDSARTNEFEIPATDLNSEHYNNFSLGLKGTEADFTWEVGAYYMDVRDQIQRVPTGETNEDGEFEITKKNVGDGYVKGLEAQTRYWLSGNWSASAAISYVDGKIDTFPTSAPIVEREYDSRLMPTWLRFGFQYLSSDQLWTASGDWILVDRADRLSSRDQSDTDRIPPGGTPGYGVINLRAGYQFKPELTLYIALENLLDKDYRIHGSGQNEAGRNWIVGLSGTF</sequence>
<dbReference type="SUPFAM" id="SSF56935">
    <property type="entry name" value="Porins"/>
    <property type="match status" value="1"/>
</dbReference>
<evidence type="ECO:0000256" key="8">
    <source>
        <dbReference type="ARBA" id="ARBA00023136"/>
    </source>
</evidence>
<gene>
    <name evidence="17" type="ORF">J0A66_20590</name>
</gene>
<dbReference type="Gene3D" id="2.170.130.10">
    <property type="entry name" value="TonB-dependent receptor, plug domain"/>
    <property type="match status" value="1"/>
</dbReference>
<keyword evidence="6 14" id="KW-0732">Signal</keyword>
<evidence type="ECO:0000256" key="13">
    <source>
        <dbReference type="RuleBase" id="RU003357"/>
    </source>
</evidence>
<dbReference type="AlphaFoldDB" id="A0A939ITN5"/>
<evidence type="ECO:0000259" key="15">
    <source>
        <dbReference type="Pfam" id="PF00593"/>
    </source>
</evidence>
<dbReference type="InterPro" id="IPR037066">
    <property type="entry name" value="Plug_dom_sf"/>
</dbReference>
<evidence type="ECO:0000313" key="18">
    <source>
        <dbReference type="Proteomes" id="UP000664654"/>
    </source>
</evidence>
<keyword evidence="9 17" id="KW-0675">Receptor</keyword>
<feature type="signal peptide" evidence="14">
    <location>
        <begin position="1"/>
        <end position="18"/>
    </location>
</feature>
<feature type="domain" description="TonB-dependent receptor plug" evidence="16">
    <location>
        <begin position="42"/>
        <end position="149"/>
    </location>
</feature>
<dbReference type="PANTHER" id="PTHR30069">
    <property type="entry name" value="TONB-DEPENDENT OUTER MEMBRANE RECEPTOR"/>
    <property type="match status" value="1"/>
</dbReference>
<keyword evidence="18" id="KW-1185">Reference proteome</keyword>
<keyword evidence="4 11" id="KW-1134">Transmembrane beta strand</keyword>
<dbReference type="InterPro" id="IPR036942">
    <property type="entry name" value="Beta-barrel_TonB_sf"/>
</dbReference>
<proteinExistence type="inferred from homology"/>
<evidence type="ECO:0000256" key="3">
    <source>
        <dbReference type="ARBA" id="ARBA00022448"/>
    </source>
</evidence>
<name>A0A939ITN5_9ALTE</name>
<keyword evidence="7 13" id="KW-0798">TonB box</keyword>
<dbReference type="PROSITE" id="PS52016">
    <property type="entry name" value="TONB_DEPENDENT_REC_3"/>
    <property type="match status" value="1"/>
</dbReference>
<comment type="subcellular location">
    <subcellularLocation>
        <location evidence="1 11">Cell outer membrane</location>
        <topology evidence="1 11">Multi-pass membrane protein</topology>
    </subcellularLocation>
</comment>
<evidence type="ECO:0000256" key="12">
    <source>
        <dbReference type="PROSITE-ProRule" id="PRU10144"/>
    </source>
</evidence>
<evidence type="ECO:0000256" key="2">
    <source>
        <dbReference type="ARBA" id="ARBA00008143"/>
    </source>
</evidence>
<feature type="chain" id="PRO_5037650273" evidence="14">
    <location>
        <begin position="19"/>
        <end position="689"/>
    </location>
</feature>
<dbReference type="Pfam" id="PF07715">
    <property type="entry name" value="Plug"/>
    <property type="match status" value="1"/>
</dbReference>
<protein>
    <submittedName>
        <fullName evidence="17">TonB-dependent receptor</fullName>
    </submittedName>
</protein>
<dbReference type="Proteomes" id="UP000664654">
    <property type="component" value="Unassembled WGS sequence"/>
</dbReference>
<dbReference type="Pfam" id="PF00593">
    <property type="entry name" value="TonB_dep_Rec_b-barrel"/>
    <property type="match status" value="1"/>
</dbReference>
<dbReference type="InterPro" id="IPR010917">
    <property type="entry name" value="TonB_rcpt_CS"/>
</dbReference>
<evidence type="ECO:0000259" key="16">
    <source>
        <dbReference type="Pfam" id="PF07715"/>
    </source>
</evidence>
<evidence type="ECO:0000256" key="5">
    <source>
        <dbReference type="ARBA" id="ARBA00022692"/>
    </source>
</evidence>
<dbReference type="PROSITE" id="PS01156">
    <property type="entry name" value="TONB_DEPENDENT_REC_2"/>
    <property type="match status" value="1"/>
</dbReference>
<comment type="caution">
    <text evidence="17">The sequence shown here is derived from an EMBL/GenBank/DDBJ whole genome shotgun (WGS) entry which is preliminary data.</text>
</comment>
<dbReference type="GO" id="GO:0044718">
    <property type="term" value="P:siderophore transmembrane transport"/>
    <property type="evidence" value="ECO:0007669"/>
    <property type="project" value="TreeGrafter"/>
</dbReference>
<evidence type="ECO:0000256" key="14">
    <source>
        <dbReference type="SAM" id="SignalP"/>
    </source>
</evidence>
<dbReference type="GO" id="GO:0015344">
    <property type="term" value="F:siderophore uptake transmembrane transporter activity"/>
    <property type="evidence" value="ECO:0007669"/>
    <property type="project" value="TreeGrafter"/>
</dbReference>
<organism evidence="17 18">
    <name type="scientific">Bowmanella dokdonensis</name>
    <dbReference type="NCBI Taxonomy" id="751969"/>
    <lineage>
        <taxon>Bacteria</taxon>
        <taxon>Pseudomonadati</taxon>
        <taxon>Pseudomonadota</taxon>
        <taxon>Gammaproteobacteria</taxon>
        <taxon>Alteromonadales</taxon>
        <taxon>Alteromonadaceae</taxon>
        <taxon>Bowmanella</taxon>
    </lineage>
</organism>
<dbReference type="InterPro" id="IPR000531">
    <property type="entry name" value="Beta-barrel_TonB"/>
</dbReference>
<evidence type="ECO:0000256" key="11">
    <source>
        <dbReference type="PROSITE-ProRule" id="PRU01360"/>
    </source>
</evidence>
<evidence type="ECO:0000256" key="9">
    <source>
        <dbReference type="ARBA" id="ARBA00023170"/>
    </source>
</evidence>